<protein>
    <recommendedName>
        <fullName evidence="11">Zinc metalloprotease</fullName>
        <ecNumber evidence="11">3.4.24.-</ecNumber>
    </recommendedName>
</protein>
<comment type="cofactor">
    <cofactor evidence="1 11">
        <name>Zn(2+)</name>
        <dbReference type="ChEBI" id="CHEBI:29105"/>
    </cofactor>
</comment>
<evidence type="ECO:0000256" key="4">
    <source>
        <dbReference type="ARBA" id="ARBA00022670"/>
    </source>
</evidence>
<feature type="transmembrane region" description="Helical" evidence="11">
    <location>
        <begin position="99"/>
        <end position="121"/>
    </location>
</feature>
<dbReference type="EMBL" id="SOQX01000006">
    <property type="protein sequence ID" value="TDY00120.1"/>
    <property type="molecule type" value="Genomic_DNA"/>
</dbReference>
<keyword evidence="10 11" id="KW-0472">Membrane</keyword>
<dbReference type="GO" id="GO:0016020">
    <property type="term" value="C:membrane"/>
    <property type="evidence" value="ECO:0007669"/>
    <property type="project" value="UniProtKB-SubCell"/>
</dbReference>
<keyword evidence="4 13" id="KW-0645">Protease</keyword>
<dbReference type="EC" id="3.4.24.-" evidence="11"/>
<dbReference type="NCBIfam" id="TIGR00054">
    <property type="entry name" value="RIP metalloprotease RseP"/>
    <property type="match status" value="1"/>
</dbReference>
<dbReference type="GO" id="GO:0006508">
    <property type="term" value="P:proteolysis"/>
    <property type="evidence" value="ECO:0007669"/>
    <property type="project" value="UniProtKB-KW"/>
</dbReference>
<evidence type="ECO:0000256" key="8">
    <source>
        <dbReference type="ARBA" id="ARBA00022989"/>
    </source>
</evidence>
<sequence length="455" mass="50598">MFDFIYFTLAFLVAISILIAIHEFGHFWVAKKLGVKVLRFSIGFGRPIWRTVRGEDRTEYVISALPLGGYVQMLDEKEGTVKDEEKHRAFNRQHIWKRFAIVAAGPAFNFLFAVAAFWLMFVIGANALKPVIGDVTENSLAAKAGFQSEHEIVAINDKPTPVWEVAMHQLLPAVVDRDSINVTLRSPSGSDSEHKLALDEIRGELDPDNLFELLGFEPWRPRVEPLVGQILEGSPAEQAGLQREDRILEIDGRKITQFTDMSEYVRQRSGEPLEFRISRGDESRTLTITPRIVEQDGTEIGQIGIGPLERGEIPEEMIVYYDHSIFEAIPKSVAQTGSMTVLTLKMLGKLFTGEVSIKNLSGPINIAKHAGLSASAGLNRFLNFLAIVSISLGILNLLPIPILDGGHLMFYVVEMIKGSPVSAETEMTGRMIGVFLLVMLMGLAFYNDIMRLVGN</sequence>
<evidence type="ECO:0000313" key="13">
    <source>
        <dbReference type="EMBL" id="TDY00120.1"/>
    </source>
</evidence>
<keyword evidence="11" id="KW-0479">Metal-binding</keyword>
<organism evidence="13 14">
    <name type="scientific">Thiohalophilus thiocyanatoxydans</name>
    <dbReference type="NCBI Taxonomy" id="381308"/>
    <lineage>
        <taxon>Bacteria</taxon>
        <taxon>Pseudomonadati</taxon>
        <taxon>Pseudomonadota</taxon>
        <taxon>Gammaproteobacteria</taxon>
        <taxon>Thiohalomonadales</taxon>
        <taxon>Thiohalophilaceae</taxon>
        <taxon>Thiohalophilus</taxon>
    </lineage>
</organism>
<evidence type="ECO:0000313" key="14">
    <source>
        <dbReference type="Proteomes" id="UP000294914"/>
    </source>
</evidence>
<dbReference type="InterPro" id="IPR008915">
    <property type="entry name" value="Peptidase_M50"/>
</dbReference>
<dbReference type="SMART" id="SM00228">
    <property type="entry name" value="PDZ"/>
    <property type="match status" value="2"/>
</dbReference>
<comment type="caution">
    <text evidence="13">The sequence shown here is derived from an EMBL/GenBank/DDBJ whole genome shotgun (WGS) entry which is preliminary data.</text>
</comment>
<dbReference type="Pfam" id="PF02163">
    <property type="entry name" value="Peptidase_M50"/>
    <property type="match status" value="1"/>
</dbReference>
<dbReference type="AlphaFoldDB" id="A0A4R8IM23"/>
<evidence type="ECO:0000256" key="9">
    <source>
        <dbReference type="ARBA" id="ARBA00023049"/>
    </source>
</evidence>
<evidence type="ECO:0000259" key="12">
    <source>
        <dbReference type="PROSITE" id="PS50106"/>
    </source>
</evidence>
<dbReference type="InterPro" id="IPR001478">
    <property type="entry name" value="PDZ"/>
</dbReference>
<evidence type="ECO:0000256" key="6">
    <source>
        <dbReference type="ARBA" id="ARBA00022801"/>
    </source>
</evidence>
<feature type="transmembrane region" description="Helical" evidence="11">
    <location>
        <begin position="427"/>
        <end position="446"/>
    </location>
</feature>
<dbReference type="CDD" id="cd23081">
    <property type="entry name" value="cpPDZ_EcRseP-like"/>
    <property type="match status" value="1"/>
</dbReference>
<dbReference type="GO" id="GO:0004222">
    <property type="term" value="F:metalloendopeptidase activity"/>
    <property type="evidence" value="ECO:0007669"/>
    <property type="project" value="InterPro"/>
</dbReference>
<feature type="transmembrane region" description="Helical" evidence="11">
    <location>
        <begin position="6"/>
        <end position="29"/>
    </location>
</feature>
<keyword evidence="7 11" id="KW-0862">Zinc</keyword>
<reference evidence="13 14" key="1">
    <citation type="submission" date="2019-03" db="EMBL/GenBank/DDBJ databases">
        <title>Genomic Encyclopedia of Type Strains, Phase IV (KMG-IV): sequencing the most valuable type-strain genomes for metagenomic binning, comparative biology and taxonomic classification.</title>
        <authorList>
            <person name="Goeker M."/>
        </authorList>
    </citation>
    <scope>NUCLEOTIDE SEQUENCE [LARGE SCALE GENOMIC DNA]</scope>
    <source>
        <strain evidence="13 14">DSM 16326</strain>
    </source>
</reference>
<gene>
    <name evidence="13" type="ORF">EDC23_2292</name>
</gene>
<dbReference type="RefSeq" id="WP_134084605.1">
    <property type="nucleotide sequence ID" value="NZ_SOQX01000006.1"/>
</dbReference>
<name>A0A4R8IM23_9GAMM</name>
<accession>A0A4R8IM23</accession>
<proteinExistence type="inferred from homology"/>
<feature type="domain" description="PDZ" evidence="12">
    <location>
        <begin position="226"/>
        <end position="259"/>
    </location>
</feature>
<comment type="subcellular location">
    <subcellularLocation>
        <location evidence="2">Membrane</location>
        <topology evidence="2">Multi-pass membrane protein</topology>
    </subcellularLocation>
</comment>
<dbReference type="PANTHER" id="PTHR42837:SF2">
    <property type="entry name" value="MEMBRANE METALLOPROTEASE ARASP2, CHLOROPLASTIC-RELATED"/>
    <property type="match status" value="1"/>
</dbReference>
<evidence type="ECO:0000256" key="1">
    <source>
        <dbReference type="ARBA" id="ARBA00001947"/>
    </source>
</evidence>
<keyword evidence="5 11" id="KW-0812">Transmembrane</keyword>
<keyword evidence="6 11" id="KW-0378">Hydrolase</keyword>
<evidence type="ECO:0000256" key="10">
    <source>
        <dbReference type="ARBA" id="ARBA00023136"/>
    </source>
</evidence>
<dbReference type="OrthoDB" id="9782003at2"/>
<evidence type="ECO:0000256" key="2">
    <source>
        <dbReference type="ARBA" id="ARBA00004141"/>
    </source>
</evidence>
<dbReference type="GO" id="GO:0046872">
    <property type="term" value="F:metal ion binding"/>
    <property type="evidence" value="ECO:0007669"/>
    <property type="project" value="UniProtKB-KW"/>
</dbReference>
<evidence type="ECO:0000256" key="5">
    <source>
        <dbReference type="ARBA" id="ARBA00022692"/>
    </source>
</evidence>
<keyword evidence="14" id="KW-1185">Reference proteome</keyword>
<dbReference type="CDD" id="cd06163">
    <property type="entry name" value="S2P-M50_PDZ_RseP-like"/>
    <property type="match status" value="2"/>
</dbReference>
<dbReference type="SUPFAM" id="SSF50156">
    <property type="entry name" value="PDZ domain-like"/>
    <property type="match status" value="2"/>
</dbReference>
<feature type="transmembrane region" description="Helical" evidence="11">
    <location>
        <begin position="381"/>
        <end position="406"/>
    </location>
</feature>
<dbReference type="InterPro" id="IPR004387">
    <property type="entry name" value="Pept_M50_Zn"/>
</dbReference>
<keyword evidence="9 11" id="KW-0482">Metalloprotease</keyword>
<dbReference type="Gene3D" id="2.30.42.10">
    <property type="match status" value="2"/>
</dbReference>
<dbReference type="Proteomes" id="UP000294914">
    <property type="component" value="Unassembled WGS sequence"/>
</dbReference>
<dbReference type="InterPro" id="IPR036034">
    <property type="entry name" value="PDZ_sf"/>
</dbReference>
<comment type="similarity">
    <text evidence="3 11">Belongs to the peptidase M50B family.</text>
</comment>
<evidence type="ECO:0000256" key="7">
    <source>
        <dbReference type="ARBA" id="ARBA00022833"/>
    </source>
</evidence>
<keyword evidence="8 11" id="KW-1133">Transmembrane helix</keyword>
<dbReference type="InterPro" id="IPR041489">
    <property type="entry name" value="PDZ_6"/>
</dbReference>
<dbReference type="PANTHER" id="PTHR42837">
    <property type="entry name" value="REGULATOR OF SIGMA-E PROTEASE RSEP"/>
    <property type="match status" value="1"/>
</dbReference>
<evidence type="ECO:0000256" key="3">
    <source>
        <dbReference type="ARBA" id="ARBA00007931"/>
    </source>
</evidence>
<dbReference type="PROSITE" id="PS50106">
    <property type="entry name" value="PDZ"/>
    <property type="match status" value="1"/>
</dbReference>
<dbReference type="Pfam" id="PF17820">
    <property type="entry name" value="PDZ_6"/>
    <property type="match status" value="1"/>
</dbReference>
<evidence type="ECO:0000256" key="11">
    <source>
        <dbReference type="RuleBase" id="RU362031"/>
    </source>
</evidence>